<evidence type="ECO:0000256" key="13">
    <source>
        <dbReference type="ARBA" id="ARBA00024220"/>
    </source>
</evidence>
<dbReference type="PANTHER" id="PTHR24223">
    <property type="entry name" value="ATP-BINDING CASSETTE SUB-FAMILY C"/>
    <property type="match status" value="1"/>
</dbReference>
<keyword evidence="6" id="KW-0926">Vacuole</keyword>
<evidence type="ECO:0000259" key="17">
    <source>
        <dbReference type="PROSITE" id="PS50929"/>
    </source>
</evidence>
<proteinExistence type="inferred from homology"/>
<dbReference type="FunFam" id="3.40.50.300:FF:000074">
    <property type="entry name" value="Multidrug resistance-associated protein 5 isoform 1"/>
    <property type="match status" value="1"/>
</dbReference>
<dbReference type="CDD" id="cd18603">
    <property type="entry name" value="ABC_6TM_MRP1_2_3_6_D2_like"/>
    <property type="match status" value="1"/>
</dbReference>
<evidence type="ECO:0000256" key="8">
    <source>
        <dbReference type="ARBA" id="ARBA00022737"/>
    </source>
</evidence>
<keyword evidence="10" id="KW-0067">ATP-binding</keyword>
<dbReference type="CDD" id="cd03244">
    <property type="entry name" value="ABCC_MRP_domain2"/>
    <property type="match status" value="1"/>
</dbReference>
<dbReference type="Pfam" id="PF00005">
    <property type="entry name" value="ABC_tran"/>
    <property type="match status" value="2"/>
</dbReference>
<evidence type="ECO:0000259" key="16">
    <source>
        <dbReference type="PROSITE" id="PS50893"/>
    </source>
</evidence>
<sequence length="1189" mass="133204">MKLFGDLCAFIQPQVLSLLIAYMSSNEYEWQGYLYVALLFIVAEMQTFFNTHYIMTMSEVGLRVRTALISAIYRKAMLMSNSAHKESTVGEIVNLMAVDAQRFIELTAYLNMIWSAPLTMALSFYFLWKDLGLSAAAGLLVMIFLIPFNMFIANRVKLLQMKQMRYKDERVKLMNEILCGMKVLKLYAWEPSFEEQISNIRSKEVKVLKKAALLNASTSFVWISTPLVVSLIIFGVYVLSDERNVIDSQTAFVSISLINIMRLPITQLPMLISVLIQAGVSLRRINKFMETEQLDLNSVSQDETKEHPLIMENATFTWDGVQKGSIILRNINMIVKEGSLVAIVGAVGSGKTSLINAFLGEMDKISGYVNVKGKKSYVPQQAWIQNETLRDNILFGKPMSEKKYKEVLRACALESDLKMLVSGDMTEIGEKGINLSGGQKQRVSLARAVYNNSDVYFLDDPLSAVDSHVGKHIFENVIGPKGLLRKKTRLIVTHAVTYLPEVDYIYVLRGGEIIESGTYKDLLAQKGEFSDFLIQHLTEAEGSDEDNVVEEMLSSNPDLRERYHKTLSSFGGSRLSLSSSASRKNSIAGKQKLSKQISTRQLIQVEKAELGSVKWSVYLAYLKSVGVFLVTLTVVFNIVSNGFLIGSNLWLSKWSSDKTIVVNDVQDIGKRNIYIGVYALFGLGQISSSLLCSFTLAIGTLLAAKWLHFSMLENIFRAPMSFFDTTPIGRIVNRFSKDIDVVDNTLPNNISSFLSCFFQVIGTILVIGYSTPLFLSVIVPVGVLYYLVQRFYVSTSRQLKRMESISRSPIYSHFSESVNGAASIRAYEVQERFIKGSASRVDYNQTFLYPSMVSNRWLGTRLESVGNLVILFSALFSVLDKNLDPGIVGLSVSYALQVTNTLNYCVRMTSEVETNIVAVERIQEYSRVPQEAAWYLKPAPELLWPEEGKITFKDYKVRYREGLDLVLRGISFVVNGGEKVGIVGRTGAGKSSLTLCLFRILEAAGGVIYIDNIDIATLGLNDLRSRITIIPQDPVLFSGTLRINLDPFKKFTDMQIWQALDLAHLGTFAKNLPNGLDYEICEGGENLSVGQKQLVCLARALLRKSKILILDEATAAIDLETDDLIQRTIRKEFKSCTVLTIAHRLNTILDSDRVIVLDKGYLKEFDSPMNLLHEKTSIFYGMARDAGLV</sequence>
<dbReference type="EMBL" id="GEDC01022385">
    <property type="protein sequence ID" value="JAS14913.1"/>
    <property type="molecule type" value="Transcribed_RNA"/>
</dbReference>
<keyword evidence="7 15" id="KW-0812">Transmembrane</keyword>
<dbReference type="EMBL" id="GEDC01016123">
    <property type="protein sequence ID" value="JAS21175.1"/>
    <property type="molecule type" value="Transcribed_RNA"/>
</dbReference>
<dbReference type="PANTHER" id="PTHR24223:SF443">
    <property type="entry name" value="MULTIDRUG-RESISTANCE LIKE PROTEIN 1, ISOFORM I"/>
    <property type="match status" value="1"/>
</dbReference>
<evidence type="ECO:0000256" key="12">
    <source>
        <dbReference type="ARBA" id="ARBA00023136"/>
    </source>
</evidence>
<feature type="transmembrane region" description="Helical" evidence="15">
    <location>
        <begin position="211"/>
        <end position="239"/>
    </location>
</feature>
<comment type="subcellular location">
    <subcellularLocation>
        <location evidence="2">Cell membrane</location>
        <topology evidence="2">Multi-pass membrane protein</topology>
    </subcellularLocation>
    <subcellularLocation>
        <location evidence="1">Vacuole membrane</location>
        <topology evidence="1">Multi-pass membrane protein</topology>
    </subcellularLocation>
</comment>
<dbReference type="GO" id="GO:0000323">
    <property type="term" value="C:lytic vacuole"/>
    <property type="evidence" value="ECO:0007669"/>
    <property type="project" value="UniProtKB-ARBA"/>
</dbReference>
<reference evidence="19" key="1">
    <citation type="submission" date="2015-12" db="EMBL/GenBank/DDBJ databases">
        <title>De novo transcriptome assembly of four potential Pierce s Disease insect vectors from Arizona vineyards.</title>
        <authorList>
            <person name="Tassone E.E."/>
        </authorList>
    </citation>
    <scope>NUCLEOTIDE SEQUENCE</scope>
</reference>
<dbReference type="GO" id="GO:0005886">
    <property type="term" value="C:plasma membrane"/>
    <property type="evidence" value="ECO:0007669"/>
    <property type="project" value="UniProtKB-SubCell"/>
</dbReference>
<dbReference type="GO" id="GO:0015431">
    <property type="term" value="F:ABC-type glutathione S-conjugate transporter activity"/>
    <property type="evidence" value="ECO:0007669"/>
    <property type="project" value="UniProtKB-EC"/>
</dbReference>
<feature type="transmembrane region" description="Helical" evidence="15">
    <location>
        <begin position="133"/>
        <end position="152"/>
    </location>
</feature>
<dbReference type="SMART" id="SM00382">
    <property type="entry name" value="AAA"/>
    <property type="match status" value="2"/>
</dbReference>
<dbReference type="GO" id="GO:0005524">
    <property type="term" value="F:ATP binding"/>
    <property type="evidence" value="ECO:0007669"/>
    <property type="project" value="UniProtKB-KW"/>
</dbReference>
<gene>
    <name evidence="19" type="ORF">g.26455</name>
    <name evidence="20" type="ORF">g.26461</name>
    <name evidence="18" type="ORF">g.26467</name>
</gene>
<name>A0A1B6D6I6_9HEMI</name>
<dbReference type="PROSITE" id="PS50893">
    <property type="entry name" value="ABC_TRANSPORTER_2"/>
    <property type="match status" value="2"/>
</dbReference>
<keyword evidence="5" id="KW-1003">Cell membrane</keyword>
<evidence type="ECO:0000256" key="5">
    <source>
        <dbReference type="ARBA" id="ARBA00022475"/>
    </source>
</evidence>
<dbReference type="SUPFAM" id="SSF90123">
    <property type="entry name" value="ABC transporter transmembrane region"/>
    <property type="match status" value="2"/>
</dbReference>
<dbReference type="InterPro" id="IPR003439">
    <property type="entry name" value="ABC_transporter-like_ATP-bd"/>
</dbReference>
<keyword evidence="12 15" id="KW-0472">Membrane</keyword>
<dbReference type="Gene3D" id="3.40.50.300">
    <property type="entry name" value="P-loop containing nucleotide triphosphate hydrolases"/>
    <property type="match status" value="2"/>
</dbReference>
<dbReference type="Gene3D" id="1.20.1560.10">
    <property type="entry name" value="ABC transporter type 1, transmembrane domain"/>
    <property type="match status" value="2"/>
</dbReference>
<dbReference type="FunFam" id="3.40.50.300:FF:000293">
    <property type="entry name" value="ATP binding cassette subfamily C member 1"/>
    <property type="match status" value="1"/>
</dbReference>
<comment type="similarity">
    <text evidence="3">Belongs to the ABC transporter superfamily. ABCC family. Conjugate transporter (TC 3.A.1.208) subfamily.</text>
</comment>
<dbReference type="EC" id="7.6.2.3" evidence="13"/>
<dbReference type="InterPro" id="IPR027417">
    <property type="entry name" value="P-loop_NTPase"/>
</dbReference>
<protein>
    <recommendedName>
        <fullName evidence="13">ABC-type glutathione-S-conjugate transporter</fullName>
        <ecNumber evidence="13">7.6.2.3</ecNumber>
    </recommendedName>
</protein>
<feature type="transmembrane region" description="Helical" evidence="15">
    <location>
        <begin position="251"/>
        <end position="276"/>
    </location>
</feature>
<evidence type="ECO:0000256" key="10">
    <source>
        <dbReference type="ARBA" id="ARBA00022840"/>
    </source>
</evidence>
<feature type="transmembrane region" description="Helical" evidence="15">
    <location>
        <begin position="686"/>
        <end position="707"/>
    </location>
</feature>
<evidence type="ECO:0000256" key="7">
    <source>
        <dbReference type="ARBA" id="ARBA00022692"/>
    </source>
</evidence>
<dbReference type="InterPro" id="IPR011527">
    <property type="entry name" value="ABC1_TM_dom"/>
</dbReference>
<feature type="domain" description="ABC transmembrane type-1" evidence="17">
    <location>
        <begin position="632"/>
        <end position="914"/>
    </location>
</feature>
<keyword evidence="8" id="KW-0677">Repeat</keyword>
<evidence type="ECO:0000256" key="4">
    <source>
        <dbReference type="ARBA" id="ARBA00022448"/>
    </source>
</evidence>
<evidence type="ECO:0000256" key="1">
    <source>
        <dbReference type="ARBA" id="ARBA00004128"/>
    </source>
</evidence>
<evidence type="ECO:0000256" key="3">
    <source>
        <dbReference type="ARBA" id="ARBA00009726"/>
    </source>
</evidence>
<evidence type="ECO:0000256" key="11">
    <source>
        <dbReference type="ARBA" id="ARBA00022989"/>
    </source>
</evidence>
<evidence type="ECO:0000256" key="9">
    <source>
        <dbReference type="ARBA" id="ARBA00022741"/>
    </source>
</evidence>
<dbReference type="SUPFAM" id="SSF52540">
    <property type="entry name" value="P-loop containing nucleoside triphosphate hydrolases"/>
    <property type="match status" value="2"/>
</dbReference>
<dbReference type="AlphaFoldDB" id="A0A1B6D6I6"/>
<evidence type="ECO:0000256" key="2">
    <source>
        <dbReference type="ARBA" id="ARBA00004651"/>
    </source>
</evidence>
<dbReference type="InterPro" id="IPR050173">
    <property type="entry name" value="ABC_transporter_C-like"/>
</dbReference>
<comment type="catalytic activity">
    <reaction evidence="14">
        <text>leukotriene C4(in) + ATP + H2O = leukotriene C4(out) + ADP + phosphate + H(+)</text>
        <dbReference type="Rhea" id="RHEA:38963"/>
        <dbReference type="ChEBI" id="CHEBI:15377"/>
        <dbReference type="ChEBI" id="CHEBI:15378"/>
        <dbReference type="ChEBI" id="CHEBI:30616"/>
        <dbReference type="ChEBI" id="CHEBI:43474"/>
        <dbReference type="ChEBI" id="CHEBI:57973"/>
        <dbReference type="ChEBI" id="CHEBI:456216"/>
    </reaction>
    <physiologicalReaction direction="left-to-right" evidence="14">
        <dbReference type="Rhea" id="RHEA:38964"/>
    </physiologicalReaction>
</comment>
<dbReference type="InterPro" id="IPR017871">
    <property type="entry name" value="ABC_transporter-like_CS"/>
</dbReference>
<dbReference type="GO" id="GO:0016887">
    <property type="term" value="F:ATP hydrolysis activity"/>
    <property type="evidence" value="ECO:0007669"/>
    <property type="project" value="InterPro"/>
</dbReference>
<feature type="domain" description="ABC transporter" evidence="16">
    <location>
        <begin position="309"/>
        <end position="535"/>
    </location>
</feature>
<feature type="transmembrane region" description="Helical" evidence="15">
    <location>
        <begin position="625"/>
        <end position="645"/>
    </location>
</feature>
<dbReference type="NCBIfam" id="TIGR00957">
    <property type="entry name" value="MRP_assoc_pro"/>
    <property type="match status" value="1"/>
</dbReference>
<dbReference type="CDD" id="cd18595">
    <property type="entry name" value="ABC_6TM_MRP1_2_3_6_D1_like"/>
    <property type="match status" value="1"/>
</dbReference>
<keyword evidence="9" id="KW-0547">Nucleotide-binding</keyword>
<dbReference type="FunFam" id="1.20.1560.10:FF:000020">
    <property type="entry name" value="ABC metal ion transporter"/>
    <property type="match status" value="1"/>
</dbReference>
<evidence type="ECO:0000313" key="19">
    <source>
        <dbReference type="EMBL" id="JAS21175.1"/>
    </source>
</evidence>
<feature type="domain" description="ABC transporter" evidence="16">
    <location>
        <begin position="952"/>
        <end position="1184"/>
    </location>
</feature>
<accession>A0A1B6D6I6</accession>
<dbReference type="InterPro" id="IPR003593">
    <property type="entry name" value="AAA+_ATPase"/>
</dbReference>
<keyword evidence="4" id="KW-0813">Transport</keyword>
<evidence type="ECO:0000256" key="6">
    <source>
        <dbReference type="ARBA" id="ARBA00022554"/>
    </source>
</evidence>
<evidence type="ECO:0000256" key="15">
    <source>
        <dbReference type="SAM" id="Phobius"/>
    </source>
</evidence>
<feature type="transmembrane region" description="Helical" evidence="15">
    <location>
        <begin position="773"/>
        <end position="793"/>
    </location>
</feature>
<organism evidence="19">
    <name type="scientific">Clastoptera arizonana</name>
    <name type="common">Arizona spittle bug</name>
    <dbReference type="NCBI Taxonomy" id="38151"/>
    <lineage>
        <taxon>Eukaryota</taxon>
        <taxon>Metazoa</taxon>
        <taxon>Ecdysozoa</taxon>
        <taxon>Arthropoda</taxon>
        <taxon>Hexapoda</taxon>
        <taxon>Insecta</taxon>
        <taxon>Pterygota</taxon>
        <taxon>Neoptera</taxon>
        <taxon>Paraneoptera</taxon>
        <taxon>Hemiptera</taxon>
        <taxon>Auchenorrhyncha</taxon>
        <taxon>Cercopoidea</taxon>
        <taxon>Clastopteridae</taxon>
        <taxon>Clastoptera</taxon>
    </lineage>
</organism>
<dbReference type="PROSITE" id="PS50929">
    <property type="entry name" value="ABC_TM1F"/>
    <property type="match status" value="2"/>
</dbReference>
<dbReference type="Pfam" id="PF00664">
    <property type="entry name" value="ABC_membrane"/>
    <property type="match status" value="2"/>
</dbReference>
<feature type="transmembrane region" description="Helical" evidence="15">
    <location>
        <begin position="106"/>
        <end position="127"/>
    </location>
</feature>
<evidence type="ECO:0000313" key="20">
    <source>
        <dbReference type="EMBL" id="JAS35571.1"/>
    </source>
</evidence>
<dbReference type="CDD" id="cd03250">
    <property type="entry name" value="ABCC_MRP_domain1"/>
    <property type="match status" value="1"/>
</dbReference>
<dbReference type="InterPro" id="IPR005292">
    <property type="entry name" value="MRP"/>
</dbReference>
<evidence type="ECO:0000256" key="14">
    <source>
        <dbReference type="ARBA" id="ARBA00047523"/>
    </source>
</evidence>
<evidence type="ECO:0000313" key="18">
    <source>
        <dbReference type="EMBL" id="JAS14913.1"/>
    </source>
</evidence>
<dbReference type="EMBL" id="GEDC01001727">
    <property type="protein sequence ID" value="JAS35571.1"/>
    <property type="molecule type" value="Transcribed_RNA"/>
</dbReference>
<dbReference type="PROSITE" id="PS00211">
    <property type="entry name" value="ABC_TRANSPORTER_1"/>
    <property type="match status" value="2"/>
</dbReference>
<dbReference type="GO" id="GO:0005774">
    <property type="term" value="C:vacuolar membrane"/>
    <property type="evidence" value="ECO:0007669"/>
    <property type="project" value="UniProtKB-SubCell"/>
</dbReference>
<feature type="domain" description="ABC transmembrane type-1" evidence="17">
    <location>
        <begin position="1"/>
        <end position="277"/>
    </location>
</feature>
<feature type="transmembrane region" description="Helical" evidence="15">
    <location>
        <begin position="33"/>
        <end position="55"/>
    </location>
</feature>
<dbReference type="InterPro" id="IPR036640">
    <property type="entry name" value="ABC1_TM_sf"/>
</dbReference>
<keyword evidence="11 15" id="KW-1133">Transmembrane helix</keyword>
<dbReference type="FunFam" id="1.20.1560.10:FF:000001">
    <property type="entry name" value="ATP-binding cassette subfamily C member 1"/>
    <property type="match status" value="1"/>
</dbReference>